<dbReference type="EMBL" id="LSZW01000032">
    <property type="protein sequence ID" value="KXK66746.1"/>
    <property type="molecule type" value="Genomic_DNA"/>
</dbReference>
<dbReference type="AlphaFoldDB" id="A0A136Q838"/>
<evidence type="ECO:0000313" key="5">
    <source>
        <dbReference type="Proteomes" id="UP000070366"/>
    </source>
</evidence>
<dbReference type="GO" id="GO:0043565">
    <property type="term" value="F:sequence-specific DNA binding"/>
    <property type="evidence" value="ECO:0007669"/>
    <property type="project" value="InterPro"/>
</dbReference>
<reference evidence="4 5" key="1">
    <citation type="submission" date="2016-02" db="EMBL/GenBank/DDBJ databases">
        <authorList>
            <person name="Wen L."/>
            <person name="He K."/>
            <person name="Yang H."/>
        </authorList>
    </citation>
    <scope>NUCLEOTIDE SEQUENCE [LARGE SCALE GENOMIC DNA]</scope>
    <source>
        <strain evidence="4 5">DSM 22607</strain>
    </source>
</reference>
<dbReference type="SUPFAM" id="SSF46689">
    <property type="entry name" value="Homeodomain-like"/>
    <property type="match status" value="1"/>
</dbReference>
<evidence type="ECO:0000313" key="4">
    <source>
        <dbReference type="EMBL" id="KXK66746.1"/>
    </source>
</evidence>
<proteinExistence type="predicted"/>
<keyword evidence="5" id="KW-1185">Reference proteome</keyword>
<dbReference type="InterPro" id="IPR009057">
    <property type="entry name" value="Homeodomain-like_sf"/>
</dbReference>
<keyword evidence="2" id="KW-0804">Transcription</keyword>
<dbReference type="InterPro" id="IPR018060">
    <property type="entry name" value="HTH_AraC"/>
</dbReference>
<name>A0A136Q838_9FIRM</name>
<dbReference type="Proteomes" id="UP000070366">
    <property type="component" value="Unassembled WGS sequence"/>
</dbReference>
<sequence>MPYSIDTSKIGKAKEMLKNTEMKSYEIAEKVGYNDPHYFAAAFKKM</sequence>
<organism evidence="4 5">
    <name type="scientific">Christensenella minuta</name>
    <dbReference type="NCBI Taxonomy" id="626937"/>
    <lineage>
        <taxon>Bacteria</taxon>
        <taxon>Bacillati</taxon>
        <taxon>Bacillota</taxon>
        <taxon>Clostridia</taxon>
        <taxon>Christensenellales</taxon>
        <taxon>Christensenellaceae</taxon>
        <taxon>Christensenella</taxon>
    </lineage>
</organism>
<dbReference type="Gene3D" id="1.10.10.60">
    <property type="entry name" value="Homeodomain-like"/>
    <property type="match status" value="1"/>
</dbReference>
<feature type="domain" description="HTH araC/xylS-type" evidence="3">
    <location>
        <begin position="1"/>
        <end position="46"/>
    </location>
</feature>
<evidence type="ECO:0000256" key="2">
    <source>
        <dbReference type="ARBA" id="ARBA00023163"/>
    </source>
</evidence>
<comment type="caution">
    <text evidence="4">The sequence shown here is derived from an EMBL/GenBank/DDBJ whole genome shotgun (WGS) entry which is preliminary data.</text>
</comment>
<gene>
    <name evidence="4" type="ORF">HMPREF3293_00437</name>
</gene>
<evidence type="ECO:0000256" key="1">
    <source>
        <dbReference type="ARBA" id="ARBA00023015"/>
    </source>
</evidence>
<evidence type="ECO:0000259" key="3">
    <source>
        <dbReference type="PROSITE" id="PS01124"/>
    </source>
</evidence>
<dbReference type="PROSITE" id="PS01124">
    <property type="entry name" value="HTH_ARAC_FAMILY_2"/>
    <property type="match status" value="1"/>
</dbReference>
<keyword evidence="1" id="KW-0805">Transcription regulation</keyword>
<dbReference type="GO" id="GO:0003700">
    <property type="term" value="F:DNA-binding transcription factor activity"/>
    <property type="evidence" value="ECO:0007669"/>
    <property type="project" value="InterPro"/>
</dbReference>
<dbReference type="STRING" id="626937.HMPREF3293_00437"/>
<accession>A0A136Q838</accession>
<protein>
    <recommendedName>
        <fullName evidence="3">HTH araC/xylS-type domain-containing protein</fullName>
    </recommendedName>
</protein>